<proteinExistence type="predicted"/>
<evidence type="ECO:0000256" key="1">
    <source>
        <dbReference type="ARBA" id="ARBA00025483"/>
    </source>
</evidence>
<dbReference type="GO" id="GO:0045004">
    <property type="term" value="P:DNA replication proofreading"/>
    <property type="evidence" value="ECO:0007669"/>
    <property type="project" value="TreeGrafter"/>
</dbReference>
<accession>A0A0D6N1I2</accession>
<dbReference type="EMBL" id="BAMV01000007">
    <property type="protein sequence ID" value="GAN59789.1"/>
    <property type="molecule type" value="Genomic_DNA"/>
</dbReference>
<sequence>MKHAPLEDQARTLEATGAYRVLRRIAPLPAETLVPRDQTRVGLFLDLETTGLDPVCHEIIEFGMVPFVYTLDGRILGTLPAFNRLREPSQPIPPEITALTGITQEMVAGKTIAPEEIAQFAAQAALIVAHNARFDRLFAERFWEGFSTLPWACSMEDVPWQAEGFEGRSLGYLVMQAGWFFDGHRAADDCLAGVTLLTTRLPKTLTPALSALLQEARQPRWQIWAENAPFDLKDKLKARGYRWNDGTDGRPKAWFTEVPQAQKEDELHFLKTEIYLREIALLTREITAWDRFSARA</sequence>
<comment type="function">
    <text evidence="1">DNA polymerase III is a complex, multichain enzyme responsible for most of the replicative synthesis in bacteria. The epsilon subunit contain the editing function and is a proofreading 3'-5' exonuclease.</text>
</comment>
<evidence type="ECO:0000313" key="7">
    <source>
        <dbReference type="Proteomes" id="UP000321891"/>
    </source>
</evidence>
<name>A0A0D6N1I2_9PROT</name>
<dbReference type="Gene3D" id="3.30.420.10">
    <property type="entry name" value="Ribonuclease H-like superfamily/Ribonuclease H"/>
    <property type="match status" value="1"/>
</dbReference>
<evidence type="ECO:0000313" key="6">
    <source>
        <dbReference type="Proteomes" id="UP000032671"/>
    </source>
</evidence>
<evidence type="ECO:0000313" key="5">
    <source>
        <dbReference type="EMBL" id="GEL59312.1"/>
    </source>
</evidence>
<accession>A0A6N3SQC6</accession>
<dbReference type="FunFam" id="3.30.420.10:FF:000045">
    <property type="entry name" value="3'-5' exonuclease DinG"/>
    <property type="match status" value="1"/>
</dbReference>
<dbReference type="AlphaFoldDB" id="A0A0D6N1I2"/>
<feature type="domain" description="Exonuclease" evidence="3">
    <location>
        <begin position="41"/>
        <end position="206"/>
    </location>
</feature>
<dbReference type="Proteomes" id="UP000321891">
    <property type="component" value="Unassembled WGS sequence"/>
</dbReference>
<gene>
    <name evidence="4" type="ORF">Abci_007_192</name>
    <name evidence="5" type="ORF">ACI01nite_19140</name>
</gene>
<dbReference type="GO" id="GO:0005829">
    <property type="term" value="C:cytosol"/>
    <property type="evidence" value="ECO:0007669"/>
    <property type="project" value="TreeGrafter"/>
</dbReference>
<evidence type="ECO:0000256" key="2">
    <source>
        <dbReference type="ARBA" id="ARBA00026073"/>
    </source>
</evidence>
<dbReference type="InterPro" id="IPR013520">
    <property type="entry name" value="Ribonucl_H"/>
</dbReference>
<keyword evidence="7" id="KW-1185">Reference proteome</keyword>
<dbReference type="NCBIfam" id="NF006615">
    <property type="entry name" value="PRK09182.1"/>
    <property type="match status" value="1"/>
</dbReference>
<dbReference type="PANTHER" id="PTHR30231">
    <property type="entry name" value="DNA POLYMERASE III SUBUNIT EPSILON"/>
    <property type="match status" value="1"/>
</dbReference>
<reference evidence="4 6" key="1">
    <citation type="submission" date="2012-11" db="EMBL/GenBank/DDBJ databases">
        <title>Whole genome sequence of Acetobacter cibinongensis 4H-1.</title>
        <authorList>
            <person name="Azuma Y."/>
            <person name="Higashiura N."/>
            <person name="Hirakawa H."/>
            <person name="Matsushita K."/>
        </authorList>
    </citation>
    <scope>NUCLEOTIDE SEQUENCE [LARGE SCALE GENOMIC DNA]</scope>
    <source>
        <strain evidence="4 6">4H-1</strain>
    </source>
</reference>
<dbReference type="EMBL" id="BJVU01000008">
    <property type="protein sequence ID" value="GEL59312.1"/>
    <property type="molecule type" value="Genomic_DNA"/>
</dbReference>
<dbReference type="PANTHER" id="PTHR30231:SF37">
    <property type="entry name" value="EXODEOXYRIBONUCLEASE 10"/>
    <property type="match status" value="1"/>
</dbReference>
<dbReference type="SUPFAM" id="SSF53098">
    <property type="entry name" value="Ribonuclease H-like"/>
    <property type="match status" value="1"/>
</dbReference>
<dbReference type="Pfam" id="PF00929">
    <property type="entry name" value="RNase_T"/>
    <property type="match status" value="1"/>
</dbReference>
<protein>
    <submittedName>
        <fullName evidence="4">DNA polymerase III subunit epsilon</fullName>
    </submittedName>
</protein>
<dbReference type="GO" id="GO:0008408">
    <property type="term" value="F:3'-5' exonuclease activity"/>
    <property type="evidence" value="ECO:0007669"/>
    <property type="project" value="TreeGrafter"/>
</dbReference>
<evidence type="ECO:0000313" key="4">
    <source>
        <dbReference type="EMBL" id="GAN59789.1"/>
    </source>
</evidence>
<dbReference type="RefSeq" id="WP_048837845.1">
    <property type="nucleotide sequence ID" value="NZ_BAMV01000007.1"/>
</dbReference>
<dbReference type="Proteomes" id="UP000032671">
    <property type="component" value="Unassembled WGS sequence"/>
</dbReference>
<evidence type="ECO:0000259" key="3">
    <source>
        <dbReference type="SMART" id="SM00479"/>
    </source>
</evidence>
<dbReference type="GO" id="GO:0003676">
    <property type="term" value="F:nucleic acid binding"/>
    <property type="evidence" value="ECO:0007669"/>
    <property type="project" value="InterPro"/>
</dbReference>
<reference evidence="5 7" key="2">
    <citation type="submission" date="2019-07" db="EMBL/GenBank/DDBJ databases">
        <title>Whole genome shotgun sequence of Acetobacter cibinongensis NBRC 16605.</title>
        <authorList>
            <person name="Hosoyama A."/>
            <person name="Uohara A."/>
            <person name="Ohji S."/>
            <person name="Ichikawa N."/>
        </authorList>
    </citation>
    <scope>NUCLEOTIDE SEQUENCE [LARGE SCALE GENOMIC DNA]</scope>
    <source>
        <strain evidence="5 7">NBRC 16605</strain>
    </source>
</reference>
<comment type="subunit">
    <text evidence="2">DNA polymerase III contains a core (composed of alpha, epsilon and theta chains) that associates with a tau subunit. This core dimerizes to form the POLIII' complex. PolIII' associates with the gamma complex (composed of gamma, delta, delta', psi and chi chains) and with the beta chain to form the complete DNA polymerase III complex.</text>
</comment>
<dbReference type="InterPro" id="IPR036397">
    <property type="entry name" value="RNaseH_sf"/>
</dbReference>
<dbReference type="STRING" id="1231339.Abci_007_192"/>
<dbReference type="InterPro" id="IPR012337">
    <property type="entry name" value="RNaseH-like_sf"/>
</dbReference>
<dbReference type="CDD" id="cd06127">
    <property type="entry name" value="DEDDh"/>
    <property type="match status" value="1"/>
</dbReference>
<organism evidence="4 6">
    <name type="scientific">Acetobacter cibinongensis</name>
    <dbReference type="NCBI Taxonomy" id="146475"/>
    <lineage>
        <taxon>Bacteria</taxon>
        <taxon>Pseudomonadati</taxon>
        <taxon>Pseudomonadota</taxon>
        <taxon>Alphaproteobacteria</taxon>
        <taxon>Acetobacterales</taxon>
        <taxon>Acetobacteraceae</taxon>
        <taxon>Acetobacter</taxon>
    </lineage>
</organism>
<dbReference type="SMART" id="SM00479">
    <property type="entry name" value="EXOIII"/>
    <property type="match status" value="1"/>
</dbReference>
<comment type="caution">
    <text evidence="4">The sequence shown here is derived from an EMBL/GenBank/DDBJ whole genome shotgun (WGS) entry which is preliminary data.</text>
</comment>